<dbReference type="Gene3D" id="2.40.160.120">
    <property type="match status" value="1"/>
</dbReference>
<dbReference type="PROSITE" id="PS01013">
    <property type="entry name" value="OSBP"/>
    <property type="match status" value="1"/>
</dbReference>
<dbReference type="GO" id="GO:0120015">
    <property type="term" value="F:sterol transfer activity"/>
    <property type="evidence" value="ECO:0007669"/>
    <property type="project" value="UniProtKB-ARBA"/>
</dbReference>
<evidence type="ECO:0000256" key="9">
    <source>
        <dbReference type="ARBA" id="ARBA00022824"/>
    </source>
</evidence>
<feature type="region of interest" description="Disordered" evidence="15">
    <location>
        <begin position="795"/>
        <end position="838"/>
    </location>
</feature>
<dbReference type="SUPFAM" id="SSF50729">
    <property type="entry name" value="PH domain-like"/>
    <property type="match status" value="1"/>
</dbReference>
<evidence type="ECO:0000256" key="15">
    <source>
        <dbReference type="SAM" id="MobiDB-lite"/>
    </source>
</evidence>
<evidence type="ECO:0000259" key="16">
    <source>
        <dbReference type="PROSITE" id="PS50003"/>
    </source>
</evidence>
<dbReference type="Pfam" id="PF15409">
    <property type="entry name" value="PH_8"/>
    <property type="match status" value="1"/>
</dbReference>
<dbReference type="Gene3D" id="2.30.29.30">
    <property type="entry name" value="Pleckstrin-homology domain (PH domain)/Phosphotyrosine-binding domain (PTB)"/>
    <property type="match status" value="1"/>
</dbReference>
<feature type="region of interest" description="Disordered" evidence="15">
    <location>
        <begin position="395"/>
        <end position="425"/>
    </location>
</feature>
<feature type="domain" description="PH" evidence="16">
    <location>
        <begin position="74"/>
        <end position="169"/>
    </location>
</feature>
<feature type="region of interest" description="Disordered" evidence="15">
    <location>
        <begin position="1"/>
        <end position="48"/>
    </location>
</feature>
<dbReference type="GO" id="GO:0005886">
    <property type="term" value="C:plasma membrane"/>
    <property type="evidence" value="ECO:0007669"/>
    <property type="project" value="UniProtKB-SubCell"/>
</dbReference>
<dbReference type="GO" id="GO:0005789">
    <property type="term" value="C:endoplasmic reticulum membrane"/>
    <property type="evidence" value="ECO:0007669"/>
    <property type="project" value="UniProtKB-SubCell"/>
</dbReference>
<proteinExistence type="inferred from homology"/>
<evidence type="ECO:0000256" key="6">
    <source>
        <dbReference type="ARBA" id="ARBA00022475"/>
    </source>
</evidence>
<keyword evidence="7" id="KW-0963">Cytoplasm</keyword>
<evidence type="ECO:0000256" key="10">
    <source>
        <dbReference type="ARBA" id="ARBA00023055"/>
    </source>
</evidence>
<dbReference type="Pfam" id="PF01237">
    <property type="entry name" value="Oxysterol_BP"/>
    <property type="match status" value="1"/>
</dbReference>
<dbReference type="AlphaFoldDB" id="A0A673VYK2"/>
<dbReference type="FunFam" id="3.30.70.3490:FF:000002">
    <property type="entry name" value="Oxysterol-binding protein"/>
    <property type="match status" value="1"/>
</dbReference>
<dbReference type="InterPro" id="IPR011993">
    <property type="entry name" value="PH-like_dom_sf"/>
</dbReference>
<keyword evidence="8" id="KW-0597">Phosphoprotein</keyword>
<dbReference type="CDD" id="cd13287">
    <property type="entry name" value="PH_ORP3_ORP6_ORP7"/>
    <property type="match status" value="1"/>
</dbReference>
<feature type="compositionally biased region" description="Low complexity" evidence="15">
    <location>
        <begin position="395"/>
        <end position="408"/>
    </location>
</feature>
<feature type="compositionally biased region" description="Low complexity" evidence="15">
    <location>
        <begin position="9"/>
        <end position="19"/>
    </location>
</feature>
<feature type="region of interest" description="Disordered" evidence="15">
    <location>
        <begin position="448"/>
        <end position="475"/>
    </location>
</feature>
<dbReference type="SMART" id="SM00233">
    <property type="entry name" value="PH"/>
    <property type="match status" value="1"/>
</dbReference>
<dbReference type="PROSITE" id="PS50003">
    <property type="entry name" value="PH_DOMAIN"/>
    <property type="match status" value="1"/>
</dbReference>
<evidence type="ECO:0000313" key="17">
    <source>
        <dbReference type="Ensembl" id="ENSSTUP00000001051.1"/>
    </source>
</evidence>
<dbReference type="InterPro" id="IPR001849">
    <property type="entry name" value="PH_domain"/>
</dbReference>
<keyword evidence="6" id="KW-1003">Cell membrane</keyword>
<comment type="subcellular location">
    <subcellularLocation>
        <location evidence="1">Cell membrane</location>
    </subcellularLocation>
    <subcellularLocation>
        <location evidence="2">Cytoplasm</location>
        <location evidence="2">Cytosol</location>
    </subcellularLocation>
    <subcellularLocation>
        <location evidence="3">Endoplasmic reticulum membrane</location>
    </subcellularLocation>
</comment>
<evidence type="ECO:0000256" key="14">
    <source>
        <dbReference type="RuleBase" id="RU003845"/>
    </source>
</evidence>
<comment type="similarity">
    <text evidence="4 13">Belongs to the OSBP family.</text>
</comment>
<dbReference type="GO" id="GO:0015485">
    <property type="term" value="F:cholesterol binding"/>
    <property type="evidence" value="ECO:0007669"/>
    <property type="project" value="TreeGrafter"/>
</dbReference>
<dbReference type="SUPFAM" id="SSF144000">
    <property type="entry name" value="Oxysterol-binding protein-like"/>
    <property type="match status" value="1"/>
</dbReference>
<dbReference type="GO" id="GO:0097038">
    <property type="term" value="C:perinuclear endoplasmic reticulum"/>
    <property type="evidence" value="ECO:0007669"/>
    <property type="project" value="TreeGrafter"/>
</dbReference>
<dbReference type="PANTHER" id="PTHR10972:SF146">
    <property type="entry name" value="OXYSTEROL-BINDING PROTEIN"/>
    <property type="match status" value="1"/>
</dbReference>
<dbReference type="GeneTree" id="ENSGT00940000157439"/>
<accession>A0A673VYK2</accession>
<sequence length="884" mass="100039">MDPRVCPPSLNSSQSVMSSLDKSPAGVSKVGHSRNGSAGSSRNSRQVHSTHWEVLEDNMDMSSGIGSGLDMSVPGICEGFLLKRRKYPMKGWHKRYFLLEKGILKYSKTQQDIQRGKLHGSLDVSLAVMSINKKSKRIDLDSGDYLYHLKTKSNDLFYIWLTKLCAHRVFKKNEALGVHHGVLHALSMGNSTLLPAMATRESRLSLYNSPPLQKLARSQADLTELAQLIQRLNWLESGQKPISNSDLERRINLQNLTLNIPKAKKERKTTNKIFGHSRTHSGVETCGMVGSHVLYSWSSSVPSIPDYVYSQLSNPLITSPEAKKIQQDICAMSHKVHASLKSIHEVLALERERVRQAWTGPDLRSSTSNQLATLCSTLSELEVQSCQTKVHSLSLSSGSTGCSKESYSTVRQDQKMPSKGCSVQRTPSLADSMAEYYDARDVIVCENSENGEDESDESGLSDITTTSNSEPDEVHASATLNYRTSVSRAPDMVSTVPTNTGRRTVLPANCVDNSHIGIMTILYNNIGKDLSRVSMPCGLNEPLNLLQRVSEELEYSELLDIANRTEDPFERMLYIGVFSISGYAWATWRNRYKPFNPVLGETYESHRKERGFRYVAEQVSHHPPCSAVHAESENFTFWQDQQWKNKFWGKSLEIISSGPVNVKLPKYGDHYEWNKAVTCVHNVLSQQRWLEHYGEVTIRNTKSDICTCKISFVKSRYWTSETSKNEVQGQVLNQAGEVVHRFGGLWHEGIFCDTLPNPKCIWKPNPQPDDHFQYYGFSRYARELNELTPELKKVLPPSDTRYRPDQRILEEGDVAGADSKKEEVEQKQRDRRKELAKKGEEHVPRFFRKELDAAGNESWLSNGTYWKIRDQPGFANTKNLDLWC</sequence>
<keyword evidence="11" id="KW-0446">Lipid-binding</keyword>
<reference evidence="17" key="2">
    <citation type="submission" date="2025-08" db="UniProtKB">
        <authorList>
            <consortium name="Ensembl"/>
        </authorList>
    </citation>
    <scope>IDENTIFICATION</scope>
</reference>
<evidence type="ECO:0000313" key="18">
    <source>
        <dbReference type="Proteomes" id="UP000472277"/>
    </source>
</evidence>
<dbReference type="InterPro" id="IPR000648">
    <property type="entry name" value="Oxysterol-bd"/>
</dbReference>
<dbReference type="FunFam" id="2.30.29.30:FF:000011">
    <property type="entry name" value="Oxysterol-binding protein"/>
    <property type="match status" value="1"/>
</dbReference>
<dbReference type="Gene3D" id="3.30.70.3490">
    <property type="match status" value="1"/>
</dbReference>
<keyword evidence="12" id="KW-0472">Membrane</keyword>
<dbReference type="GO" id="GO:0005829">
    <property type="term" value="C:cytosol"/>
    <property type="evidence" value="ECO:0007669"/>
    <property type="project" value="UniProtKB-SubCell"/>
</dbReference>
<dbReference type="Ensembl" id="ENSSTUT00000001152.1">
    <property type="protein sequence ID" value="ENSSTUP00000001051.1"/>
    <property type="gene ID" value="ENSSTUG00000000562.1"/>
</dbReference>
<reference evidence="17" key="1">
    <citation type="submission" date="2021-04" db="EMBL/GenBank/DDBJ databases">
        <authorList>
            <consortium name="Wellcome Sanger Institute Data Sharing"/>
        </authorList>
    </citation>
    <scope>NUCLEOTIDE SEQUENCE [LARGE SCALE GENOMIC DNA]</scope>
</reference>
<keyword evidence="10 14" id="KW-0445">Lipid transport</keyword>
<feature type="compositionally biased region" description="Low complexity" evidence="15">
    <location>
        <begin position="33"/>
        <end position="44"/>
    </location>
</feature>
<reference evidence="17" key="3">
    <citation type="submission" date="2025-09" db="UniProtKB">
        <authorList>
            <consortium name="Ensembl"/>
        </authorList>
    </citation>
    <scope>IDENTIFICATION</scope>
</reference>
<evidence type="ECO:0000256" key="4">
    <source>
        <dbReference type="ARBA" id="ARBA00008842"/>
    </source>
</evidence>
<evidence type="ECO:0000256" key="12">
    <source>
        <dbReference type="ARBA" id="ARBA00023136"/>
    </source>
</evidence>
<dbReference type="InterPro" id="IPR037239">
    <property type="entry name" value="OSBP_sf"/>
</dbReference>
<protein>
    <recommendedName>
        <fullName evidence="14">Oxysterol-binding protein</fullName>
    </recommendedName>
</protein>
<feature type="compositionally biased region" description="Basic and acidic residues" evidence="15">
    <location>
        <begin position="800"/>
        <end position="810"/>
    </location>
</feature>
<evidence type="ECO:0000256" key="11">
    <source>
        <dbReference type="ARBA" id="ARBA00023121"/>
    </source>
</evidence>
<evidence type="ECO:0000256" key="2">
    <source>
        <dbReference type="ARBA" id="ARBA00004514"/>
    </source>
</evidence>
<gene>
    <name evidence="17" type="primary">LOC115196818</name>
</gene>
<evidence type="ECO:0000256" key="1">
    <source>
        <dbReference type="ARBA" id="ARBA00004236"/>
    </source>
</evidence>
<evidence type="ECO:0000256" key="5">
    <source>
        <dbReference type="ARBA" id="ARBA00022448"/>
    </source>
</evidence>
<dbReference type="InterPro" id="IPR018494">
    <property type="entry name" value="Oxysterol-bd_CS"/>
</dbReference>
<dbReference type="Proteomes" id="UP000472277">
    <property type="component" value="Chromosome 1"/>
</dbReference>
<feature type="compositionally biased region" description="Basic and acidic residues" evidence="15">
    <location>
        <begin position="818"/>
        <end position="838"/>
    </location>
</feature>
<name>A0A673VYK2_SALTR</name>
<feature type="compositionally biased region" description="Acidic residues" evidence="15">
    <location>
        <begin position="449"/>
        <end position="459"/>
    </location>
</feature>
<evidence type="ECO:0000256" key="7">
    <source>
        <dbReference type="ARBA" id="ARBA00022490"/>
    </source>
</evidence>
<evidence type="ECO:0000256" key="13">
    <source>
        <dbReference type="RuleBase" id="RU003844"/>
    </source>
</evidence>
<keyword evidence="18" id="KW-1185">Reference proteome</keyword>
<organism evidence="17 18">
    <name type="scientific">Salmo trutta</name>
    <name type="common">Brown trout</name>
    <dbReference type="NCBI Taxonomy" id="8032"/>
    <lineage>
        <taxon>Eukaryota</taxon>
        <taxon>Metazoa</taxon>
        <taxon>Chordata</taxon>
        <taxon>Craniata</taxon>
        <taxon>Vertebrata</taxon>
        <taxon>Euteleostomi</taxon>
        <taxon>Actinopterygii</taxon>
        <taxon>Neopterygii</taxon>
        <taxon>Teleostei</taxon>
        <taxon>Protacanthopterygii</taxon>
        <taxon>Salmoniformes</taxon>
        <taxon>Salmonidae</taxon>
        <taxon>Salmoninae</taxon>
        <taxon>Salmo</taxon>
    </lineage>
</organism>
<dbReference type="PANTHER" id="PTHR10972">
    <property type="entry name" value="OXYSTEROL-BINDING PROTEIN-RELATED"/>
    <property type="match status" value="1"/>
</dbReference>
<dbReference type="GO" id="GO:0006699">
    <property type="term" value="P:bile acid biosynthetic process"/>
    <property type="evidence" value="ECO:0007669"/>
    <property type="project" value="UniProtKB-ARBA"/>
</dbReference>
<keyword evidence="9" id="KW-0256">Endoplasmic reticulum</keyword>
<keyword evidence="5 14" id="KW-0813">Transport</keyword>
<dbReference type="GO" id="GO:0031965">
    <property type="term" value="C:nuclear membrane"/>
    <property type="evidence" value="ECO:0007669"/>
    <property type="project" value="TreeGrafter"/>
</dbReference>
<dbReference type="InterPro" id="IPR041680">
    <property type="entry name" value="PH_8"/>
</dbReference>
<evidence type="ECO:0000256" key="3">
    <source>
        <dbReference type="ARBA" id="ARBA00004586"/>
    </source>
</evidence>
<evidence type="ECO:0000256" key="8">
    <source>
        <dbReference type="ARBA" id="ARBA00022553"/>
    </source>
</evidence>
<dbReference type="FunFam" id="2.40.160.120:FF:000001">
    <property type="entry name" value="Oxysterol-binding protein"/>
    <property type="match status" value="1"/>
</dbReference>